<evidence type="ECO:0000313" key="1">
    <source>
        <dbReference type="EnsemblPlants" id="Ma02_p05820.1"/>
    </source>
</evidence>
<dbReference type="InParanoid" id="A0A804HZN6"/>
<sequence>MIRACFSRRGSLQEL</sequence>
<dbReference type="Gramene" id="Ma02_t05820.1">
    <property type="protein sequence ID" value="Ma02_p05820.1"/>
    <property type="gene ID" value="Ma02_g05820"/>
</dbReference>
<accession>A0A804HZN6</accession>
<reference evidence="1" key="1">
    <citation type="submission" date="2021-05" db="UniProtKB">
        <authorList>
            <consortium name="EnsemblPlants"/>
        </authorList>
    </citation>
    <scope>IDENTIFICATION</scope>
    <source>
        <strain evidence="1">subsp. malaccensis</strain>
    </source>
</reference>
<dbReference type="EnsemblPlants" id="Ma02_t05820.1">
    <property type="protein sequence ID" value="Ma02_p05820.1"/>
    <property type="gene ID" value="Ma02_g05820"/>
</dbReference>
<keyword evidence="2" id="KW-1185">Reference proteome</keyword>
<proteinExistence type="predicted"/>
<evidence type="ECO:0000313" key="2">
    <source>
        <dbReference type="Proteomes" id="UP000012960"/>
    </source>
</evidence>
<organism evidence="1 2">
    <name type="scientific">Musa acuminata subsp. malaccensis</name>
    <name type="common">Wild banana</name>
    <name type="synonym">Musa malaccensis</name>
    <dbReference type="NCBI Taxonomy" id="214687"/>
    <lineage>
        <taxon>Eukaryota</taxon>
        <taxon>Viridiplantae</taxon>
        <taxon>Streptophyta</taxon>
        <taxon>Embryophyta</taxon>
        <taxon>Tracheophyta</taxon>
        <taxon>Spermatophyta</taxon>
        <taxon>Magnoliopsida</taxon>
        <taxon>Liliopsida</taxon>
        <taxon>Zingiberales</taxon>
        <taxon>Musaceae</taxon>
        <taxon>Musa</taxon>
    </lineage>
</organism>
<protein>
    <submittedName>
        <fullName evidence="1">Uncharacterized protein</fullName>
    </submittedName>
</protein>
<name>A0A804HZN6_MUSAM</name>
<dbReference type="Proteomes" id="UP000012960">
    <property type="component" value="Unplaced"/>
</dbReference>